<organism evidence="2 3">
    <name type="scientific">Jimgerdemannia flammicorona</name>
    <dbReference type="NCBI Taxonomy" id="994334"/>
    <lineage>
        <taxon>Eukaryota</taxon>
        <taxon>Fungi</taxon>
        <taxon>Fungi incertae sedis</taxon>
        <taxon>Mucoromycota</taxon>
        <taxon>Mucoromycotina</taxon>
        <taxon>Endogonomycetes</taxon>
        <taxon>Endogonales</taxon>
        <taxon>Endogonaceae</taxon>
        <taxon>Jimgerdemannia</taxon>
    </lineage>
</organism>
<evidence type="ECO:0000313" key="2">
    <source>
        <dbReference type="EMBL" id="RUP51318.1"/>
    </source>
</evidence>
<dbReference type="EMBL" id="RBNI01000804">
    <property type="protein sequence ID" value="RUP51318.1"/>
    <property type="molecule type" value="Genomic_DNA"/>
</dbReference>
<evidence type="ECO:0000313" key="3">
    <source>
        <dbReference type="Proteomes" id="UP000268093"/>
    </source>
</evidence>
<feature type="compositionally biased region" description="Polar residues" evidence="1">
    <location>
        <begin position="1"/>
        <end position="11"/>
    </location>
</feature>
<accession>A0A433DKC1</accession>
<proteinExistence type="predicted"/>
<reference evidence="2 3" key="1">
    <citation type="journal article" date="2018" name="New Phytol.">
        <title>Phylogenomics of Endogonaceae and evolution of mycorrhizas within Mucoromycota.</title>
        <authorList>
            <person name="Chang Y."/>
            <person name="Desiro A."/>
            <person name="Na H."/>
            <person name="Sandor L."/>
            <person name="Lipzen A."/>
            <person name="Clum A."/>
            <person name="Barry K."/>
            <person name="Grigoriev I.V."/>
            <person name="Martin F.M."/>
            <person name="Stajich J.E."/>
            <person name="Smith M.E."/>
            <person name="Bonito G."/>
            <person name="Spatafora J.W."/>
        </authorList>
    </citation>
    <scope>NUCLEOTIDE SEQUENCE [LARGE SCALE GENOMIC DNA]</scope>
    <source>
        <strain evidence="2 3">GMNB39</strain>
    </source>
</reference>
<name>A0A433DKC1_9FUNG</name>
<dbReference type="OrthoDB" id="5982228at2759"/>
<sequence length="69" mass="7821">MEIDNSQTGNRHSVDNHRPVDNDFSVDNRHPGVSWPRCGGNHWISVQTLAELFASPFQPNLPAFTYTQL</sequence>
<feature type="region of interest" description="Disordered" evidence="1">
    <location>
        <begin position="1"/>
        <end position="25"/>
    </location>
</feature>
<comment type="caution">
    <text evidence="2">The sequence shown here is derived from an EMBL/GenBank/DDBJ whole genome shotgun (WGS) entry which is preliminary data.</text>
</comment>
<gene>
    <name evidence="2" type="ORF">BC936DRAFT_148807</name>
</gene>
<dbReference type="Proteomes" id="UP000268093">
    <property type="component" value="Unassembled WGS sequence"/>
</dbReference>
<feature type="compositionally biased region" description="Basic and acidic residues" evidence="1">
    <location>
        <begin position="12"/>
        <end position="25"/>
    </location>
</feature>
<dbReference type="AlphaFoldDB" id="A0A433DKC1"/>
<keyword evidence="3" id="KW-1185">Reference proteome</keyword>
<evidence type="ECO:0000256" key="1">
    <source>
        <dbReference type="SAM" id="MobiDB-lite"/>
    </source>
</evidence>
<protein>
    <submittedName>
        <fullName evidence="2">Uncharacterized protein</fullName>
    </submittedName>
</protein>